<dbReference type="STRING" id="1105110.MC5_05180"/>
<accession>H8K7S9</accession>
<dbReference type="EMBL" id="CP003338">
    <property type="protein sequence ID" value="AFC71322.1"/>
    <property type="molecule type" value="Genomic_DNA"/>
</dbReference>
<reference evidence="2" key="1">
    <citation type="submission" date="2012-02" db="EMBL/GenBank/DDBJ databases">
        <title>Complete genome sequence of Rickettsia australis strain Cutlack.</title>
        <authorList>
            <person name="Johnson S.L."/>
            <person name="Munk A.C."/>
            <person name="Han S."/>
            <person name="Bruce D.C."/>
            <person name="Dasch G.A."/>
        </authorList>
    </citation>
    <scope>NUCLEOTIDE SEQUENCE [LARGE SCALE GENOMIC DNA]</scope>
    <source>
        <strain evidence="2">Cutlack</strain>
    </source>
</reference>
<keyword evidence="2" id="KW-1185">Reference proteome</keyword>
<dbReference type="KEGG" id="rau:MC5_05180"/>
<dbReference type="AlphaFoldDB" id="H8K7S9"/>
<protein>
    <submittedName>
        <fullName evidence="1">Uncharacterized protein</fullName>
    </submittedName>
</protein>
<evidence type="ECO:0000313" key="1">
    <source>
        <dbReference type="EMBL" id="AFC71322.1"/>
    </source>
</evidence>
<proteinExistence type="predicted"/>
<evidence type="ECO:0000313" key="2">
    <source>
        <dbReference type="Proteomes" id="UP000007589"/>
    </source>
</evidence>
<dbReference type="HOGENOM" id="CLU_2919814_0_0_5"/>
<organism evidence="1 2">
    <name type="scientific">Rickettsia australis (strain Cutlack)</name>
    <dbReference type="NCBI Taxonomy" id="1105110"/>
    <lineage>
        <taxon>Bacteria</taxon>
        <taxon>Pseudomonadati</taxon>
        <taxon>Pseudomonadota</taxon>
        <taxon>Alphaproteobacteria</taxon>
        <taxon>Rickettsiales</taxon>
        <taxon>Rickettsiaceae</taxon>
        <taxon>Rickettsieae</taxon>
        <taxon>Rickettsia</taxon>
        <taxon>spotted fever group</taxon>
    </lineage>
</organism>
<dbReference type="Proteomes" id="UP000007589">
    <property type="component" value="Chromosome"/>
</dbReference>
<name>H8K7S9_RICAC</name>
<sequence length="61" mass="6751">MEDLIEILKGDDTVKTLKIERSVWNSVSLLSHNGITEESKIELLQVIPKMKLNASGLTGLT</sequence>
<dbReference type="RefSeq" id="WP_014412847.1">
    <property type="nucleotide sequence ID" value="NC_017058.1"/>
</dbReference>
<gene>
    <name evidence="1" type="ordered locus">MC5_05180</name>
</gene>